<organism evidence="2 3">
    <name type="scientific">Flavilitoribacter nigricans (strain ATCC 23147 / DSM 23189 / NBRC 102662 / NCIMB 1420 / SS-2)</name>
    <name type="common">Lewinella nigricans</name>
    <dbReference type="NCBI Taxonomy" id="1122177"/>
    <lineage>
        <taxon>Bacteria</taxon>
        <taxon>Pseudomonadati</taxon>
        <taxon>Bacteroidota</taxon>
        <taxon>Saprospiria</taxon>
        <taxon>Saprospirales</taxon>
        <taxon>Lewinellaceae</taxon>
        <taxon>Flavilitoribacter</taxon>
    </lineage>
</organism>
<dbReference type="GO" id="GO:0016020">
    <property type="term" value="C:membrane"/>
    <property type="evidence" value="ECO:0007669"/>
    <property type="project" value="InterPro"/>
</dbReference>
<dbReference type="PANTHER" id="PTHR35984">
    <property type="entry name" value="PERIPLASMIC SERINE PROTEASE"/>
    <property type="match status" value="1"/>
</dbReference>
<gene>
    <name evidence="2" type="ORF">CRP01_00615</name>
</gene>
<keyword evidence="1" id="KW-0175">Coiled coil</keyword>
<protein>
    <recommendedName>
        <fullName evidence="4">Serine dehydrogenase proteinase</fullName>
    </recommendedName>
</protein>
<dbReference type="Proteomes" id="UP000223913">
    <property type="component" value="Unassembled WGS sequence"/>
</dbReference>
<dbReference type="InterPro" id="IPR029045">
    <property type="entry name" value="ClpP/crotonase-like_dom_sf"/>
</dbReference>
<comment type="caution">
    <text evidence="2">The sequence shown here is derived from an EMBL/GenBank/DDBJ whole genome shotgun (WGS) entry which is preliminary data.</text>
</comment>
<keyword evidence="3" id="KW-1185">Reference proteome</keyword>
<evidence type="ECO:0000256" key="1">
    <source>
        <dbReference type="SAM" id="Coils"/>
    </source>
</evidence>
<dbReference type="AlphaFoldDB" id="A0A2D0NJ28"/>
<reference evidence="2 3" key="1">
    <citation type="submission" date="2017-10" db="EMBL/GenBank/DDBJ databases">
        <title>The draft genome sequence of Lewinella nigricans NBRC 102662.</title>
        <authorList>
            <person name="Wang K."/>
        </authorList>
    </citation>
    <scope>NUCLEOTIDE SEQUENCE [LARGE SCALE GENOMIC DNA]</scope>
    <source>
        <strain evidence="2 3">NBRC 102662</strain>
    </source>
</reference>
<accession>A0A2D0NJ28</accession>
<feature type="coiled-coil region" evidence="1">
    <location>
        <begin position="245"/>
        <end position="272"/>
    </location>
</feature>
<evidence type="ECO:0000313" key="2">
    <source>
        <dbReference type="EMBL" id="PHN08448.1"/>
    </source>
</evidence>
<evidence type="ECO:0008006" key="4">
    <source>
        <dbReference type="Google" id="ProtNLM"/>
    </source>
</evidence>
<proteinExistence type="predicted"/>
<dbReference type="PANTHER" id="PTHR35984:SF1">
    <property type="entry name" value="PERIPLASMIC SERINE PROTEASE"/>
    <property type="match status" value="1"/>
</dbReference>
<dbReference type="SUPFAM" id="SSF52096">
    <property type="entry name" value="ClpP/crotonase"/>
    <property type="match status" value="1"/>
</dbReference>
<sequence>MKWFERSLKESENGTSEIRLLEPPVLYEQTQKIIRKIEDFYQSDFIAYWGSNSSSMSTSDVIVLNEILKKKKQNGQLFLFVKSPGGSGKVALRMIHLLRSFYKRIVVLAPVECASAATMLALGADVIKMGPLSYLTAIDTSVTHDLSPVDADDDLVSVSQNELDRVLKLWNVERREKEQNPYKDLYKYIHPLVFGAVDRASSLSIKLTNEILGYHMEDEEKINSISNHLNAEYPAHGYPITAREAAALGLNIETLEEEIHEHLIELNNLYSEMAQRAYTDYDEYRYHDNQIMAILESEDRQIFYQRNKDMIWRKEDKQWISANDQSSWIKVEKDQKRPFYIR</sequence>
<evidence type="ECO:0000313" key="3">
    <source>
        <dbReference type="Proteomes" id="UP000223913"/>
    </source>
</evidence>
<dbReference type="Gene3D" id="3.90.226.10">
    <property type="entry name" value="2-enoyl-CoA Hydratase, Chain A, domain 1"/>
    <property type="match status" value="1"/>
</dbReference>
<name>A0A2D0NJ28_FLAN2</name>
<dbReference type="OrthoDB" id="1493005at2"/>
<dbReference type="EMBL" id="PDUD01000001">
    <property type="protein sequence ID" value="PHN08448.1"/>
    <property type="molecule type" value="Genomic_DNA"/>
</dbReference>
<dbReference type="RefSeq" id="WP_099148040.1">
    <property type="nucleotide sequence ID" value="NZ_PDUD01000001.1"/>
</dbReference>
<dbReference type="InterPro" id="IPR002825">
    <property type="entry name" value="Pept_S49_ser-pept_pro"/>
</dbReference>